<sequence>MNFNKFGGKNFVNILGFMIEYIGHDKINGVPVSSRRCLDLIFTKLWYRCEFIFLSMWASSNIHLVLTCAVQEVVGAENGVQRLLEFFVQYVVAQVAPFFKASLINGEIKAGTPVGNLAHPVVQSGRWYHYQIQTGRVGL</sequence>
<dbReference type="AlphaFoldDB" id="A0A3M7SE27"/>
<dbReference type="Proteomes" id="UP000276133">
    <property type="component" value="Unassembled WGS sequence"/>
</dbReference>
<keyword evidence="2" id="KW-1185">Reference proteome</keyword>
<organism evidence="1 2">
    <name type="scientific">Brachionus plicatilis</name>
    <name type="common">Marine rotifer</name>
    <name type="synonym">Brachionus muelleri</name>
    <dbReference type="NCBI Taxonomy" id="10195"/>
    <lineage>
        <taxon>Eukaryota</taxon>
        <taxon>Metazoa</taxon>
        <taxon>Spiralia</taxon>
        <taxon>Gnathifera</taxon>
        <taxon>Rotifera</taxon>
        <taxon>Eurotatoria</taxon>
        <taxon>Monogononta</taxon>
        <taxon>Pseudotrocha</taxon>
        <taxon>Ploima</taxon>
        <taxon>Brachionidae</taxon>
        <taxon>Brachionus</taxon>
    </lineage>
</organism>
<evidence type="ECO:0000313" key="1">
    <source>
        <dbReference type="EMBL" id="RNA33979.1"/>
    </source>
</evidence>
<comment type="caution">
    <text evidence="1">The sequence shown here is derived from an EMBL/GenBank/DDBJ whole genome shotgun (WGS) entry which is preliminary data.</text>
</comment>
<proteinExistence type="predicted"/>
<reference evidence="1 2" key="1">
    <citation type="journal article" date="2018" name="Sci. Rep.">
        <title>Genomic signatures of local adaptation to the degree of environmental predictability in rotifers.</title>
        <authorList>
            <person name="Franch-Gras L."/>
            <person name="Hahn C."/>
            <person name="Garcia-Roger E.M."/>
            <person name="Carmona M.J."/>
            <person name="Serra M."/>
            <person name="Gomez A."/>
        </authorList>
    </citation>
    <scope>NUCLEOTIDE SEQUENCE [LARGE SCALE GENOMIC DNA]</scope>
    <source>
        <strain evidence="1">HYR1</strain>
    </source>
</reference>
<gene>
    <name evidence="1" type="ORF">BpHYR1_013542</name>
</gene>
<name>A0A3M7SE27_BRAPC</name>
<accession>A0A3M7SE27</accession>
<evidence type="ECO:0000313" key="2">
    <source>
        <dbReference type="Proteomes" id="UP000276133"/>
    </source>
</evidence>
<dbReference type="EMBL" id="REGN01001546">
    <property type="protein sequence ID" value="RNA33979.1"/>
    <property type="molecule type" value="Genomic_DNA"/>
</dbReference>
<protein>
    <submittedName>
        <fullName evidence="1">Uncharacterized protein</fullName>
    </submittedName>
</protein>